<comment type="function">
    <text evidence="5">Methyltransferase required for the conversion of demethylmenaquinol (DMKH2) to menaquinol (MKH2).</text>
</comment>
<dbReference type="Gene3D" id="3.40.50.150">
    <property type="entry name" value="Vaccinia Virus protein VP39"/>
    <property type="match status" value="1"/>
</dbReference>
<keyword evidence="1 5" id="KW-0474">Menaquinone biosynthesis</keyword>
<comment type="catalytic activity">
    <reaction evidence="5">
        <text>a 2-demethylmenaquinol + S-adenosyl-L-methionine = a menaquinol + S-adenosyl-L-homocysteine + H(+)</text>
        <dbReference type="Rhea" id="RHEA:42640"/>
        <dbReference type="Rhea" id="RHEA-COMP:9539"/>
        <dbReference type="Rhea" id="RHEA-COMP:9563"/>
        <dbReference type="ChEBI" id="CHEBI:15378"/>
        <dbReference type="ChEBI" id="CHEBI:18151"/>
        <dbReference type="ChEBI" id="CHEBI:55437"/>
        <dbReference type="ChEBI" id="CHEBI:57856"/>
        <dbReference type="ChEBI" id="CHEBI:59789"/>
        <dbReference type="EC" id="2.1.1.163"/>
    </reaction>
</comment>
<dbReference type="GO" id="GO:0043770">
    <property type="term" value="F:demethylmenaquinone methyltransferase activity"/>
    <property type="evidence" value="ECO:0007669"/>
    <property type="project" value="UniProtKB-UniRule"/>
</dbReference>
<dbReference type="Pfam" id="PF01209">
    <property type="entry name" value="Ubie_methyltran"/>
    <property type="match status" value="1"/>
</dbReference>
<dbReference type="NCBIfam" id="NF001244">
    <property type="entry name" value="PRK00216.1-5"/>
    <property type="match status" value="1"/>
</dbReference>
<gene>
    <name evidence="6" type="primary">ubiE</name>
    <name evidence="5" type="synonym">menG</name>
    <name evidence="6" type="ORF">KL86DYS1_20048</name>
</gene>
<dbReference type="EC" id="2.1.1.163" evidence="5"/>
<dbReference type="UniPathway" id="UPA00079">
    <property type="reaction ID" value="UER00169"/>
</dbReference>
<name>A0A212JKQ1_9BACT</name>
<dbReference type="InterPro" id="IPR023576">
    <property type="entry name" value="UbiE/COQ5_MeTrFase_CS"/>
</dbReference>
<accession>A0A212JKQ1</accession>
<comment type="caution">
    <text evidence="5">Lacks conserved residue(s) required for the propagation of feature annotation.</text>
</comment>
<evidence type="ECO:0000256" key="5">
    <source>
        <dbReference type="HAMAP-Rule" id="MF_01813"/>
    </source>
</evidence>
<reference evidence="6" key="1">
    <citation type="submission" date="2016-04" db="EMBL/GenBank/DDBJ databases">
        <authorList>
            <person name="Evans L.H."/>
            <person name="Alamgir A."/>
            <person name="Owens N."/>
            <person name="Weber N.D."/>
            <person name="Virtaneva K."/>
            <person name="Barbian K."/>
            <person name="Babar A."/>
            <person name="Rosenke K."/>
        </authorList>
    </citation>
    <scope>NUCLEOTIDE SEQUENCE</scope>
    <source>
        <strain evidence="6">86-1</strain>
    </source>
</reference>
<dbReference type="NCBIfam" id="TIGR01934">
    <property type="entry name" value="MenG_MenH_UbiE"/>
    <property type="match status" value="1"/>
</dbReference>
<dbReference type="AlphaFoldDB" id="A0A212JKQ1"/>
<dbReference type="GO" id="GO:0032259">
    <property type="term" value="P:methylation"/>
    <property type="evidence" value="ECO:0007669"/>
    <property type="project" value="UniProtKB-KW"/>
</dbReference>
<dbReference type="PROSITE" id="PS51608">
    <property type="entry name" value="SAM_MT_UBIE"/>
    <property type="match status" value="1"/>
</dbReference>
<dbReference type="PANTHER" id="PTHR43591">
    <property type="entry name" value="METHYLTRANSFERASE"/>
    <property type="match status" value="1"/>
</dbReference>
<dbReference type="InterPro" id="IPR029063">
    <property type="entry name" value="SAM-dependent_MTases_sf"/>
</dbReference>
<evidence type="ECO:0000256" key="3">
    <source>
        <dbReference type="ARBA" id="ARBA00022679"/>
    </source>
</evidence>
<sequence>MTYDAEKIVPYSSSENKGAQVERMFDSIAENYDTLNRTMSMGIDISWRKKGLSMLKKLNPQTILDIATGTGDLAIQAYDILKPQSILGIDISEGMMEVGRKKVAKAGLSDKISFAKEDCMALSLPDNSFDAAMVAFGVRNFEDLDKGLKEILRVLKPGGQLMILELTVPAHFPMKQGYWLYTNLFIPTIGRIISKDKTAYSYLPKSIQAFIQGKDMTNTLLKNGFSEAFYKTYTMGTCSMYLATK</sequence>
<feature type="binding site" evidence="5">
    <location>
        <position position="70"/>
    </location>
    <ligand>
        <name>S-adenosyl-L-methionine</name>
        <dbReference type="ChEBI" id="CHEBI:59789"/>
    </ligand>
</feature>
<dbReference type="SUPFAM" id="SSF53335">
    <property type="entry name" value="S-adenosyl-L-methionine-dependent methyltransferases"/>
    <property type="match status" value="1"/>
</dbReference>
<feature type="binding site" evidence="5">
    <location>
        <begin position="118"/>
        <end position="119"/>
    </location>
    <ligand>
        <name>S-adenosyl-L-methionine</name>
        <dbReference type="ChEBI" id="CHEBI:59789"/>
    </ligand>
</feature>
<organism evidence="6">
    <name type="scientific">uncultured Dysgonomonas sp</name>
    <dbReference type="NCBI Taxonomy" id="206096"/>
    <lineage>
        <taxon>Bacteria</taxon>
        <taxon>Pseudomonadati</taxon>
        <taxon>Bacteroidota</taxon>
        <taxon>Bacteroidia</taxon>
        <taxon>Bacteroidales</taxon>
        <taxon>Dysgonomonadaceae</taxon>
        <taxon>Dysgonomonas</taxon>
        <taxon>environmental samples</taxon>
    </lineage>
</organism>
<dbReference type="EMBL" id="FLUM01000002">
    <property type="protein sequence ID" value="SBV99875.1"/>
    <property type="molecule type" value="Genomic_DNA"/>
</dbReference>
<dbReference type="GO" id="GO:0009234">
    <property type="term" value="P:menaquinone biosynthetic process"/>
    <property type="evidence" value="ECO:0007669"/>
    <property type="project" value="UniProtKB-UniRule"/>
</dbReference>
<dbReference type="PROSITE" id="PS01183">
    <property type="entry name" value="UBIE_1"/>
    <property type="match status" value="1"/>
</dbReference>
<keyword evidence="2 5" id="KW-0489">Methyltransferase</keyword>
<evidence type="ECO:0000256" key="4">
    <source>
        <dbReference type="ARBA" id="ARBA00022691"/>
    </source>
</evidence>
<evidence type="ECO:0000256" key="1">
    <source>
        <dbReference type="ARBA" id="ARBA00022428"/>
    </source>
</evidence>
<evidence type="ECO:0000313" key="6">
    <source>
        <dbReference type="EMBL" id="SBV99875.1"/>
    </source>
</evidence>
<keyword evidence="3 5" id="KW-0808">Transferase</keyword>
<comment type="pathway">
    <text evidence="5">Quinol/quinone metabolism; menaquinone biosynthesis; menaquinol from 1,4-dihydroxy-2-naphthoate: step 2/2.</text>
</comment>
<dbReference type="PANTHER" id="PTHR43591:SF24">
    <property type="entry name" value="2-METHOXY-6-POLYPRENYL-1,4-BENZOQUINOL METHYLASE, MITOCHONDRIAL"/>
    <property type="match status" value="1"/>
</dbReference>
<proteinExistence type="inferred from homology"/>
<dbReference type="CDD" id="cd02440">
    <property type="entry name" value="AdoMet_MTases"/>
    <property type="match status" value="1"/>
</dbReference>
<dbReference type="HAMAP" id="MF_01813">
    <property type="entry name" value="MenG_UbiE_methyltr"/>
    <property type="match status" value="1"/>
</dbReference>
<feature type="binding site" evidence="5">
    <location>
        <position position="90"/>
    </location>
    <ligand>
        <name>S-adenosyl-L-methionine</name>
        <dbReference type="ChEBI" id="CHEBI:59789"/>
    </ligand>
</feature>
<comment type="similarity">
    <text evidence="5">Belongs to the class I-like SAM-binding methyltransferase superfamily. MenG/UbiE family.</text>
</comment>
<dbReference type="RefSeq" id="WP_296941141.1">
    <property type="nucleotide sequence ID" value="NZ_LT599032.1"/>
</dbReference>
<keyword evidence="4 5" id="KW-0949">S-adenosyl-L-methionine</keyword>
<protein>
    <recommendedName>
        <fullName evidence="5">Demethylmenaquinone methyltransferase</fullName>
        <ecNumber evidence="5">2.1.1.163</ecNumber>
    </recommendedName>
</protein>
<evidence type="ECO:0000256" key="2">
    <source>
        <dbReference type="ARBA" id="ARBA00022603"/>
    </source>
</evidence>
<dbReference type="InterPro" id="IPR004033">
    <property type="entry name" value="UbiE/COQ5_MeTrFase"/>
</dbReference>
<dbReference type="PROSITE" id="PS01184">
    <property type="entry name" value="UBIE_2"/>
    <property type="match status" value="1"/>
</dbReference>